<dbReference type="SMART" id="SM00342">
    <property type="entry name" value="HTH_ARAC"/>
    <property type="match status" value="1"/>
</dbReference>
<evidence type="ECO:0000256" key="3">
    <source>
        <dbReference type="ARBA" id="ARBA00023163"/>
    </source>
</evidence>
<evidence type="ECO:0000313" key="6">
    <source>
        <dbReference type="Proteomes" id="UP000002706"/>
    </source>
</evidence>
<dbReference type="PROSITE" id="PS00041">
    <property type="entry name" value="HTH_ARAC_FAMILY_1"/>
    <property type="match status" value="1"/>
</dbReference>
<dbReference type="OrthoDB" id="9791615at2"/>
<accession>Q3ADL3</accession>
<dbReference type="STRING" id="246194.CHY_0924"/>
<dbReference type="PRINTS" id="PR00032">
    <property type="entry name" value="HTHARAC"/>
</dbReference>
<keyword evidence="2" id="KW-0238">DNA-binding</keyword>
<dbReference type="Proteomes" id="UP000002706">
    <property type="component" value="Chromosome"/>
</dbReference>
<dbReference type="Gene3D" id="1.10.10.60">
    <property type="entry name" value="Homeodomain-like"/>
    <property type="match status" value="2"/>
</dbReference>
<dbReference type="InterPro" id="IPR020449">
    <property type="entry name" value="Tscrpt_reg_AraC-type_HTH"/>
</dbReference>
<dbReference type="KEGG" id="chy:CHY_0924"/>
<evidence type="ECO:0000259" key="4">
    <source>
        <dbReference type="PROSITE" id="PS01124"/>
    </source>
</evidence>
<proteinExistence type="predicted"/>
<protein>
    <submittedName>
        <fullName evidence="5">Transcriptional regulator, AraC family</fullName>
    </submittedName>
</protein>
<name>Q3ADL3_CARHZ</name>
<dbReference type="HOGENOM" id="CLU_000445_88_6_9"/>
<dbReference type="InterPro" id="IPR018060">
    <property type="entry name" value="HTH_AraC"/>
</dbReference>
<dbReference type="EMBL" id="CP000141">
    <property type="protein sequence ID" value="ABB14769.1"/>
    <property type="molecule type" value="Genomic_DNA"/>
</dbReference>
<keyword evidence="6" id="KW-1185">Reference proteome</keyword>
<organism evidence="5 6">
    <name type="scientific">Carboxydothermus hydrogenoformans (strain ATCC BAA-161 / DSM 6008 / Z-2901)</name>
    <dbReference type="NCBI Taxonomy" id="246194"/>
    <lineage>
        <taxon>Bacteria</taxon>
        <taxon>Bacillati</taxon>
        <taxon>Bacillota</taxon>
        <taxon>Clostridia</taxon>
        <taxon>Thermoanaerobacterales</taxon>
        <taxon>Thermoanaerobacteraceae</taxon>
        <taxon>Carboxydothermus</taxon>
    </lineage>
</organism>
<evidence type="ECO:0000313" key="5">
    <source>
        <dbReference type="EMBL" id="ABB14769.1"/>
    </source>
</evidence>
<dbReference type="PANTHER" id="PTHR43280">
    <property type="entry name" value="ARAC-FAMILY TRANSCRIPTIONAL REGULATOR"/>
    <property type="match status" value="1"/>
</dbReference>
<dbReference type="GO" id="GO:0003700">
    <property type="term" value="F:DNA-binding transcription factor activity"/>
    <property type="evidence" value="ECO:0007669"/>
    <property type="project" value="InterPro"/>
</dbReference>
<keyword evidence="1" id="KW-0805">Transcription regulation</keyword>
<feature type="domain" description="HTH araC/xylS-type" evidence="4">
    <location>
        <begin position="178"/>
        <end position="274"/>
    </location>
</feature>
<reference evidence="5 6" key="1">
    <citation type="journal article" date="2005" name="PLoS Genet.">
        <title>Life in hot carbon monoxide: the complete genome sequence of Carboxydothermus hydrogenoformans Z-2901.</title>
        <authorList>
            <person name="Wu M."/>
            <person name="Ren Q."/>
            <person name="Durkin A.S."/>
            <person name="Daugherty S.C."/>
            <person name="Brinkac L.M."/>
            <person name="Dodson R.J."/>
            <person name="Madupu R."/>
            <person name="Sullivan S.A."/>
            <person name="Kolonay J.F."/>
            <person name="Haft D.H."/>
            <person name="Nelson W.C."/>
            <person name="Tallon L.J."/>
            <person name="Jones K.M."/>
            <person name="Ulrich L.E."/>
            <person name="Gonzalez J.M."/>
            <person name="Zhulin I.B."/>
            <person name="Robb F.T."/>
            <person name="Eisen J.A."/>
        </authorList>
    </citation>
    <scope>NUCLEOTIDE SEQUENCE [LARGE SCALE GENOMIC DNA]</scope>
    <source>
        <strain evidence="6">ATCC BAA-161 / DSM 6008 / Z-2901</strain>
    </source>
</reference>
<dbReference type="InterPro" id="IPR018062">
    <property type="entry name" value="HTH_AraC-typ_CS"/>
</dbReference>
<dbReference type="GO" id="GO:0043565">
    <property type="term" value="F:sequence-specific DNA binding"/>
    <property type="evidence" value="ECO:0007669"/>
    <property type="project" value="InterPro"/>
</dbReference>
<evidence type="ECO:0000256" key="2">
    <source>
        <dbReference type="ARBA" id="ARBA00023125"/>
    </source>
</evidence>
<dbReference type="Pfam" id="PF12833">
    <property type="entry name" value="HTH_18"/>
    <property type="match status" value="1"/>
</dbReference>
<dbReference type="RefSeq" id="WP_011343847.1">
    <property type="nucleotide sequence ID" value="NC_007503.1"/>
</dbReference>
<evidence type="ECO:0000256" key="1">
    <source>
        <dbReference type="ARBA" id="ARBA00023015"/>
    </source>
</evidence>
<dbReference type="SUPFAM" id="SSF46689">
    <property type="entry name" value="Homeodomain-like"/>
    <property type="match status" value="2"/>
</dbReference>
<sequence length="287" mass="34171">MLLPSLTPDKEFDTEKAKILYYDFVKPVKATYYSKNYLRICTILEGKKQVSINELERVEYTKENFAILAPNSKVDLNIENKTKALVIEVDNNVVNQLIERIQFELGYEEIKKITNYFFLCNFTEEMLETYKRIVRTLNSQEKGKEFLLDLYIQEMLYEILKFRGAKEIINSVKNARINNILSYINESYHKNIKVADIAKIFGMEEYEFCRYFKTYTCKTPKEYIKELRLKKAKELLQYQSVTETCYEVGYENISYFIKEFKKAFQMTPKQYQKEAKNNKKDGMDPPT</sequence>
<keyword evidence="3" id="KW-0804">Transcription</keyword>
<dbReference type="AlphaFoldDB" id="Q3ADL3"/>
<dbReference type="InParanoid" id="Q3ADL3"/>
<dbReference type="InterPro" id="IPR009594">
    <property type="entry name" value="Tscrpt_reg_HTH_AraC_N"/>
</dbReference>
<dbReference type="PROSITE" id="PS01124">
    <property type="entry name" value="HTH_ARAC_FAMILY_2"/>
    <property type="match status" value="1"/>
</dbReference>
<gene>
    <name evidence="5" type="ordered locus">CHY_0924</name>
</gene>
<dbReference type="FunCoup" id="Q3ADL3">
    <property type="interactions" value="5"/>
</dbReference>
<dbReference type="InterPro" id="IPR009057">
    <property type="entry name" value="Homeodomain-like_sf"/>
</dbReference>
<dbReference type="eggNOG" id="COG2207">
    <property type="taxonomic scope" value="Bacteria"/>
</dbReference>
<dbReference type="Pfam" id="PF06719">
    <property type="entry name" value="AraC_N"/>
    <property type="match status" value="1"/>
</dbReference>
<dbReference type="PANTHER" id="PTHR43280:SF2">
    <property type="entry name" value="HTH-TYPE TRANSCRIPTIONAL REGULATOR EXSA"/>
    <property type="match status" value="1"/>
</dbReference>